<name>A0ABQ7JLJ2_9FUNG</name>
<evidence type="ECO:0000313" key="2">
    <source>
        <dbReference type="Proteomes" id="UP001194696"/>
    </source>
</evidence>
<sequence>MLFFSCPVSLVDFGVYCRCKLAEEIAGVDPEEHDWDFNQGPLIFRQEPLHLLKTLELPEVLYGQGYPASILCSIMEHCPAIETLKLSSVKNMNVVRAVSRTIAENCSHITDLSISESVGGLLLSMMEQIQGSQLEKIHDFRSLTNASNTISMAAITRHSDTIRKINFHASAFGSASIQAILFSCRALEEFQNHDLGMNNAIPLIDVVAKEWACTRIRCLELGVCVTPSGRNPRYLADPMMANWKEEDHRHWEMLDRLYTQIGSLSELVTLDLKADGTTWRDNNDYRTIPYTKTCLPGLLALEDAEAGQIGFLSRWAGLTKLRVLRGSVLWTGPEARERIGEREVEWFATYLPALRRATFYNINDMETFLGTAPETIRDLHRRRPELQL</sequence>
<evidence type="ECO:0008006" key="3">
    <source>
        <dbReference type="Google" id="ProtNLM"/>
    </source>
</evidence>
<reference evidence="1 2" key="1">
    <citation type="journal article" date="2020" name="Fungal Divers.">
        <title>Resolving the Mortierellaceae phylogeny through synthesis of multi-gene phylogenetics and phylogenomics.</title>
        <authorList>
            <person name="Vandepol N."/>
            <person name="Liber J."/>
            <person name="Desiro A."/>
            <person name="Na H."/>
            <person name="Kennedy M."/>
            <person name="Barry K."/>
            <person name="Grigoriev I.V."/>
            <person name="Miller A.N."/>
            <person name="O'Donnell K."/>
            <person name="Stajich J.E."/>
            <person name="Bonito G."/>
        </authorList>
    </citation>
    <scope>NUCLEOTIDE SEQUENCE [LARGE SCALE GENOMIC DNA]</scope>
    <source>
        <strain evidence="1 2">AD045</strain>
    </source>
</reference>
<dbReference type="EMBL" id="JAAAIM010001357">
    <property type="protein sequence ID" value="KAG0279319.1"/>
    <property type="molecule type" value="Genomic_DNA"/>
</dbReference>
<dbReference type="InterPro" id="IPR032675">
    <property type="entry name" value="LRR_dom_sf"/>
</dbReference>
<keyword evidence="2" id="KW-1185">Reference proteome</keyword>
<comment type="caution">
    <text evidence="1">The sequence shown here is derived from an EMBL/GenBank/DDBJ whole genome shotgun (WGS) entry which is preliminary data.</text>
</comment>
<proteinExistence type="predicted"/>
<accession>A0ABQ7JLJ2</accession>
<gene>
    <name evidence="1" type="ORF">BGZ96_001991</name>
</gene>
<organism evidence="1 2">
    <name type="scientific">Linnemannia gamsii</name>
    <dbReference type="NCBI Taxonomy" id="64522"/>
    <lineage>
        <taxon>Eukaryota</taxon>
        <taxon>Fungi</taxon>
        <taxon>Fungi incertae sedis</taxon>
        <taxon>Mucoromycota</taxon>
        <taxon>Mortierellomycotina</taxon>
        <taxon>Mortierellomycetes</taxon>
        <taxon>Mortierellales</taxon>
        <taxon>Mortierellaceae</taxon>
        <taxon>Linnemannia</taxon>
    </lineage>
</organism>
<dbReference type="SUPFAM" id="SSF52047">
    <property type="entry name" value="RNI-like"/>
    <property type="match status" value="1"/>
</dbReference>
<dbReference type="Proteomes" id="UP001194696">
    <property type="component" value="Unassembled WGS sequence"/>
</dbReference>
<dbReference type="Gene3D" id="3.80.10.10">
    <property type="entry name" value="Ribonuclease Inhibitor"/>
    <property type="match status" value="1"/>
</dbReference>
<protein>
    <recommendedName>
        <fullName evidence="3">F-box domain-containing protein</fullName>
    </recommendedName>
</protein>
<evidence type="ECO:0000313" key="1">
    <source>
        <dbReference type="EMBL" id="KAG0279319.1"/>
    </source>
</evidence>